<dbReference type="EMBL" id="DRZM01000183">
    <property type="protein sequence ID" value="HHP05346.1"/>
    <property type="molecule type" value="Genomic_DNA"/>
</dbReference>
<evidence type="ECO:0000256" key="1">
    <source>
        <dbReference type="SAM" id="Phobius"/>
    </source>
</evidence>
<keyword evidence="1" id="KW-1133">Transmembrane helix</keyword>
<keyword evidence="1" id="KW-0812">Transmembrane</keyword>
<feature type="transmembrane region" description="Helical" evidence="1">
    <location>
        <begin position="52"/>
        <end position="70"/>
    </location>
</feature>
<keyword evidence="1" id="KW-0472">Membrane</keyword>
<comment type="caution">
    <text evidence="2">The sequence shown here is derived from an EMBL/GenBank/DDBJ whole genome shotgun (WGS) entry which is preliminary data.</text>
</comment>
<proteinExistence type="predicted"/>
<feature type="transmembrane region" description="Helical" evidence="1">
    <location>
        <begin position="113"/>
        <end position="135"/>
    </location>
</feature>
<evidence type="ECO:0000313" key="2">
    <source>
        <dbReference type="EMBL" id="HHP05346.1"/>
    </source>
</evidence>
<feature type="transmembrane region" description="Helical" evidence="1">
    <location>
        <begin position="82"/>
        <end position="107"/>
    </location>
</feature>
<sequence>MPRLWRALKVALIAASGAVLGAVSLLLWVAPAYLLASYLGTLGLRVRLDPPTLLLLLAFAAGIGAASLVTRKHPANPLLRALGRLLNVLAFSVALGLPVLSLSAAGLQVELDLSPLLAVILVLYVVAQSLLDVYARLRGA</sequence>
<name>A0A7J3X830_THEPE</name>
<organism evidence="2">
    <name type="scientific">Thermofilum pendens</name>
    <dbReference type="NCBI Taxonomy" id="2269"/>
    <lineage>
        <taxon>Archaea</taxon>
        <taxon>Thermoproteota</taxon>
        <taxon>Thermoprotei</taxon>
        <taxon>Thermofilales</taxon>
        <taxon>Thermofilaceae</taxon>
        <taxon>Thermofilum</taxon>
    </lineage>
</organism>
<protein>
    <submittedName>
        <fullName evidence="2">Uncharacterized protein</fullName>
    </submittedName>
</protein>
<dbReference type="AlphaFoldDB" id="A0A7J3X830"/>
<gene>
    <name evidence="2" type="ORF">ENM88_06355</name>
</gene>
<reference evidence="2" key="1">
    <citation type="journal article" date="2020" name="mSystems">
        <title>Genome- and Community-Level Interaction Insights into Carbon Utilization and Element Cycling Functions of Hydrothermarchaeota in Hydrothermal Sediment.</title>
        <authorList>
            <person name="Zhou Z."/>
            <person name="Liu Y."/>
            <person name="Xu W."/>
            <person name="Pan J."/>
            <person name="Luo Z.H."/>
            <person name="Li M."/>
        </authorList>
    </citation>
    <scope>NUCLEOTIDE SEQUENCE [LARGE SCALE GENOMIC DNA]</scope>
    <source>
        <strain evidence="2">SpSt-1125</strain>
    </source>
</reference>
<accession>A0A7J3X830</accession>